<gene>
    <name evidence="3" type="ORF">ES288_D07G079600v1</name>
</gene>
<reference evidence="3 4" key="1">
    <citation type="submission" date="2019-06" db="EMBL/GenBank/DDBJ databases">
        <title>WGS assembly of Gossypium darwinii.</title>
        <authorList>
            <person name="Chen Z.J."/>
            <person name="Sreedasyam A."/>
            <person name="Ando A."/>
            <person name="Song Q."/>
            <person name="De L."/>
            <person name="Hulse-Kemp A."/>
            <person name="Ding M."/>
            <person name="Ye W."/>
            <person name="Kirkbride R."/>
            <person name="Jenkins J."/>
            <person name="Plott C."/>
            <person name="Lovell J."/>
            <person name="Lin Y.-M."/>
            <person name="Vaughn R."/>
            <person name="Liu B."/>
            <person name="Li W."/>
            <person name="Simpson S."/>
            <person name="Scheffler B."/>
            <person name="Saski C."/>
            <person name="Grover C."/>
            <person name="Hu G."/>
            <person name="Conover J."/>
            <person name="Carlson J."/>
            <person name="Shu S."/>
            <person name="Boston L."/>
            <person name="Williams M."/>
            <person name="Peterson D."/>
            <person name="Mcgee K."/>
            <person name="Jones D."/>
            <person name="Wendel J."/>
            <person name="Stelly D."/>
            <person name="Grimwood J."/>
            <person name="Schmutz J."/>
        </authorList>
    </citation>
    <scope>NUCLEOTIDE SEQUENCE [LARGE SCALE GENOMIC DNA]</scope>
    <source>
        <strain evidence="3">1808015.09</strain>
    </source>
</reference>
<feature type="region of interest" description="Disordered" evidence="2">
    <location>
        <begin position="1"/>
        <end position="68"/>
    </location>
</feature>
<dbReference type="AlphaFoldDB" id="A0A5D2BWN3"/>
<name>A0A5D2BWN3_GOSDA</name>
<keyword evidence="4" id="KW-1185">Reference proteome</keyword>
<evidence type="ECO:0000256" key="1">
    <source>
        <dbReference type="SAM" id="Coils"/>
    </source>
</evidence>
<accession>A0A5D2BWN3</accession>
<dbReference type="Proteomes" id="UP000323506">
    <property type="component" value="Chromosome D07"/>
</dbReference>
<sequence>MGRKFGNSKNAEESLNRKGKKYKEKVPGENSEPKQGLIPSIKAAKFVSQRKKQRRSPATTEPKEGSNRAFKAVKFRSQLKMVGRVEAVVREAEQSRKYDELQQQLQNMMKMFQQLQHLPS</sequence>
<evidence type="ECO:0000313" key="3">
    <source>
        <dbReference type="EMBL" id="TYG60575.1"/>
    </source>
</evidence>
<evidence type="ECO:0000313" key="4">
    <source>
        <dbReference type="Proteomes" id="UP000323506"/>
    </source>
</evidence>
<organism evidence="3 4">
    <name type="scientific">Gossypium darwinii</name>
    <name type="common">Darwin's cotton</name>
    <name type="synonym">Gossypium barbadense var. darwinii</name>
    <dbReference type="NCBI Taxonomy" id="34276"/>
    <lineage>
        <taxon>Eukaryota</taxon>
        <taxon>Viridiplantae</taxon>
        <taxon>Streptophyta</taxon>
        <taxon>Embryophyta</taxon>
        <taxon>Tracheophyta</taxon>
        <taxon>Spermatophyta</taxon>
        <taxon>Magnoliopsida</taxon>
        <taxon>eudicotyledons</taxon>
        <taxon>Gunneridae</taxon>
        <taxon>Pentapetalae</taxon>
        <taxon>rosids</taxon>
        <taxon>malvids</taxon>
        <taxon>Malvales</taxon>
        <taxon>Malvaceae</taxon>
        <taxon>Malvoideae</taxon>
        <taxon>Gossypium</taxon>
    </lineage>
</organism>
<protein>
    <submittedName>
        <fullName evidence="3">Uncharacterized protein</fullName>
    </submittedName>
</protein>
<feature type="coiled-coil region" evidence="1">
    <location>
        <begin position="91"/>
        <end position="118"/>
    </location>
</feature>
<dbReference type="EMBL" id="CM017707">
    <property type="protein sequence ID" value="TYG60575.1"/>
    <property type="molecule type" value="Genomic_DNA"/>
</dbReference>
<evidence type="ECO:0000256" key="2">
    <source>
        <dbReference type="SAM" id="MobiDB-lite"/>
    </source>
</evidence>
<keyword evidence="1" id="KW-0175">Coiled coil</keyword>
<proteinExistence type="predicted"/>